<reference evidence="3 4" key="1">
    <citation type="journal article" date="2018" name="J. Microbiol.">
        <title>Leifsonia flava sp. nov., a novel actinobacterium isolated from the rhizosphere of Aquilegia viridiflora.</title>
        <authorList>
            <person name="Cai Y."/>
            <person name="Tao W.Z."/>
            <person name="Ma Y.J."/>
            <person name="Cheng J."/>
            <person name="Zhang M.Y."/>
            <person name="Zhang Y.X."/>
        </authorList>
    </citation>
    <scope>NUCLEOTIDE SEQUENCE [LARGE SCALE GENOMIC DNA]</scope>
    <source>
        <strain evidence="3 4">SYP-B2174</strain>
    </source>
</reference>
<gene>
    <name evidence="3" type="ORF">E4M00_09965</name>
</gene>
<comment type="caution">
    <text evidence="3">The sequence shown here is derived from an EMBL/GenBank/DDBJ whole genome shotgun (WGS) entry which is preliminary data.</text>
</comment>
<accession>A0A4Y9R316</accession>
<feature type="transmembrane region" description="Helical" evidence="2">
    <location>
        <begin position="127"/>
        <end position="147"/>
    </location>
</feature>
<sequence length="231" mass="22383">MSRPRPSIGQVPPAAPTESAATTQAAVPLTTSPFPSASSVGRAWPPLAALGAGLIHLAVAASAPAVLAVLLAVIGIAEVVWGVAVLRAGQPVLVRLALVVSSASSALWVAVAFSLTAVGAAEPAASVPLLPLGAATVFTLSVAIICARSLRRADAASAVTASAGSASSTAQTSPAAPGAGGSGWRFVGAFAASAALVSAIATPALAATEAGQYAHPHGEHGVELVVPGHEH</sequence>
<keyword evidence="4" id="KW-1185">Reference proteome</keyword>
<protein>
    <submittedName>
        <fullName evidence="3">Uncharacterized protein</fullName>
    </submittedName>
</protein>
<keyword evidence="2" id="KW-1133">Transmembrane helix</keyword>
<dbReference type="AlphaFoldDB" id="A0A4Y9R316"/>
<feature type="region of interest" description="Disordered" evidence="1">
    <location>
        <begin position="1"/>
        <end position="22"/>
    </location>
</feature>
<evidence type="ECO:0000256" key="2">
    <source>
        <dbReference type="SAM" id="Phobius"/>
    </source>
</evidence>
<dbReference type="Proteomes" id="UP000298127">
    <property type="component" value="Unassembled WGS sequence"/>
</dbReference>
<keyword evidence="2" id="KW-0812">Transmembrane</keyword>
<evidence type="ECO:0000313" key="4">
    <source>
        <dbReference type="Proteomes" id="UP000298127"/>
    </source>
</evidence>
<dbReference type="RefSeq" id="WP_135120305.1">
    <property type="nucleotide sequence ID" value="NZ_SPQZ01000003.1"/>
</dbReference>
<feature type="transmembrane region" description="Helical" evidence="2">
    <location>
        <begin position="54"/>
        <end position="84"/>
    </location>
</feature>
<feature type="transmembrane region" description="Helical" evidence="2">
    <location>
        <begin position="96"/>
        <end position="121"/>
    </location>
</feature>
<organism evidence="3 4">
    <name type="scientific">Orlajensenia leifsoniae</name>
    <dbReference type="NCBI Taxonomy" id="2561933"/>
    <lineage>
        <taxon>Bacteria</taxon>
        <taxon>Bacillati</taxon>
        <taxon>Actinomycetota</taxon>
        <taxon>Actinomycetes</taxon>
        <taxon>Micrococcales</taxon>
        <taxon>Microbacteriaceae</taxon>
        <taxon>Orlajensenia</taxon>
    </lineage>
</organism>
<name>A0A4Y9R316_9MICO</name>
<evidence type="ECO:0000256" key="1">
    <source>
        <dbReference type="SAM" id="MobiDB-lite"/>
    </source>
</evidence>
<keyword evidence="2" id="KW-0472">Membrane</keyword>
<evidence type="ECO:0000313" key="3">
    <source>
        <dbReference type="EMBL" id="TFV98322.1"/>
    </source>
</evidence>
<proteinExistence type="predicted"/>
<dbReference type="EMBL" id="SPQZ01000003">
    <property type="protein sequence ID" value="TFV98322.1"/>
    <property type="molecule type" value="Genomic_DNA"/>
</dbReference>